<proteinExistence type="predicted"/>
<dbReference type="Gene3D" id="3.40.50.300">
    <property type="entry name" value="P-loop containing nucleotide triphosphate hydrolases"/>
    <property type="match status" value="1"/>
</dbReference>
<gene>
    <name evidence="6" type="ORF">HNV28_36930</name>
</gene>
<name>A0A7Y4MWJ2_MYXXA</name>
<comment type="caution">
    <text evidence="6">The sequence shown here is derived from an EMBL/GenBank/DDBJ whole genome shotgun (WGS) entry which is preliminary data.</text>
</comment>
<evidence type="ECO:0000256" key="4">
    <source>
        <dbReference type="ARBA" id="ARBA00022840"/>
    </source>
</evidence>
<accession>A0A7Y4MWJ2</accession>
<evidence type="ECO:0000256" key="3">
    <source>
        <dbReference type="ARBA" id="ARBA00022806"/>
    </source>
</evidence>
<dbReference type="GO" id="GO:0004386">
    <property type="term" value="F:helicase activity"/>
    <property type="evidence" value="ECO:0007669"/>
    <property type="project" value="UniProtKB-KW"/>
</dbReference>
<protein>
    <submittedName>
        <fullName evidence="6">UvrD-helicase domain-containing protein</fullName>
    </submittedName>
</protein>
<keyword evidence="3 6" id="KW-0347">Helicase</keyword>
<evidence type="ECO:0000256" key="2">
    <source>
        <dbReference type="ARBA" id="ARBA00022801"/>
    </source>
</evidence>
<dbReference type="Proteomes" id="UP000533080">
    <property type="component" value="Unassembled WGS sequence"/>
</dbReference>
<sequence>MSPAPAPEFTPEQKSVLDADDRLVVVQAAPGSGKTRLFVEVLRRHLHGWNLRRGGVAALSFTNVAQQEIASRLGGEPSPPHFVGTLDSFFPPVSGKLSPRLTGRADHPRGRVQAGSCVVHGCIQGGDGEADGGARRGECCGAGPPGGSLAADAVAVVARGA</sequence>
<organism evidence="6 7">
    <name type="scientific">Myxococcus xanthus</name>
    <dbReference type="NCBI Taxonomy" id="34"/>
    <lineage>
        <taxon>Bacteria</taxon>
        <taxon>Pseudomonadati</taxon>
        <taxon>Myxococcota</taxon>
        <taxon>Myxococcia</taxon>
        <taxon>Myxococcales</taxon>
        <taxon>Cystobacterineae</taxon>
        <taxon>Myxococcaceae</taxon>
        <taxon>Myxococcus</taxon>
    </lineage>
</organism>
<evidence type="ECO:0000259" key="5">
    <source>
        <dbReference type="Pfam" id="PF00580"/>
    </source>
</evidence>
<dbReference type="InterPro" id="IPR014016">
    <property type="entry name" value="UvrD-like_ATP-bd"/>
</dbReference>
<dbReference type="GO" id="GO:0005524">
    <property type="term" value="F:ATP binding"/>
    <property type="evidence" value="ECO:0007669"/>
    <property type="project" value="UniProtKB-KW"/>
</dbReference>
<reference evidence="6 7" key="1">
    <citation type="submission" date="2020-05" db="EMBL/GenBank/DDBJ databases">
        <authorList>
            <person name="Whitworth D."/>
        </authorList>
    </citation>
    <scope>NUCLEOTIDE SEQUENCE [LARGE SCALE GENOMIC DNA]</scope>
    <source>
        <strain evidence="6 7">AM005</strain>
    </source>
</reference>
<keyword evidence="1" id="KW-0547">Nucleotide-binding</keyword>
<dbReference type="GO" id="GO:0016787">
    <property type="term" value="F:hydrolase activity"/>
    <property type="evidence" value="ECO:0007669"/>
    <property type="project" value="UniProtKB-KW"/>
</dbReference>
<dbReference type="AlphaFoldDB" id="A0A7Y4MWJ2"/>
<feature type="domain" description="UvrD-like helicase ATP-binding" evidence="5">
    <location>
        <begin position="10"/>
        <end position="74"/>
    </location>
</feature>
<dbReference type="EMBL" id="JABFNT010000251">
    <property type="protein sequence ID" value="NOJ83833.1"/>
    <property type="molecule type" value="Genomic_DNA"/>
</dbReference>
<dbReference type="Pfam" id="PF00580">
    <property type="entry name" value="UvrD-helicase"/>
    <property type="match status" value="1"/>
</dbReference>
<keyword evidence="4" id="KW-0067">ATP-binding</keyword>
<evidence type="ECO:0000313" key="7">
    <source>
        <dbReference type="Proteomes" id="UP000533080"/>
    </source>
</evidence>
<dbReference type="SUPFAM" id="SSF52540">
    <property type="entry name" value="P-loop containing nucleoside triphosphate hydrolases"/>
    <property type="match status" value="1"/>
</dbReference>
<keyword evidence="2" id="KW-0378">Hydrolase</keyword>
<dbReference type="InterPro" id="IPR027417">
    <property type="entry name" value="P-loop_NTPase"/>
</dbReference>
<evidence type="ECO:0000313" key="6">
    <source>
        <dbReference type="EMBL" id="NOJ83833.1"/>
    </source>
</evidence>
<evidence type="ECO:0000256" key="1">
    <source>
        <dbReference type="ARBA" id="ARBA00022741"/>
    </source>
</evidence>